<dbReference type="EMBL" id="JXIG01000247">
    <property type="protein sequence ID" value="KIU01535.1"/>
    <property type="molecule type" value="Genomic_DNA"/>
</dbReference>
<evidence type="ECO:0000313" key="3">
    <source>
        <dbReference type="Proteomes" id="UP000032274"/>
    </source>
</evidence>
<feature type="non-terminal residue" evidence="2">
    <location>
        <position position="139"/>
    </location>
</feature>
<organism evidence="2 3">
    <name type="scientific">Staphylococcus aureus</name>
    <dbReference type="NCBI Taxonomy" id="1280"/>
    <lineage>
        <taxon>Bacteria</taxon>
        <taxon>Bacillati</taxon>
        <taxon>Bacillota</taxon>
        <taxon>Bacilli</taxon>
        <taxon>Bacillales</taxon>
        <taxon>Staphylococcaceae</taxon>
        <taxon>Staphylococcus</taxon>
    </lineage>
</organism>
<comment type="caution">
    <text evidence="2">The sequence shown here is derived from an EMBL/GenBank/DDBJ whole genome shotgun (WGS) entry which is preliminary data.</text>
</comment>
<evidence type="ECO:0000256" key="1">
    <source>
        <dbReference type="SAM" id="MobiDB-lite"/>
    </source>
</evidence>
<proteinExistence type="predicted"/>
<reference evidence="2 3" key="1">
    <citation type="submission" date="2015-01" db="EMBL/GenBank/DDBJ databases">
        <title>Characterization of Swiss Staphylococcus aureus strains involved in food poisoning.</title>
        <authorList>
            <person name="Crovadore J."/>
            <person name="Chablais R."/>
            <person name="Tonacini J."/>
            <person name="Schnyder B."/>
            <person name="Lefort F."/>
        </authorList>
    </citation>
    <scope>NUCLEOTIDE SEQUENCE [LARGE SCALE GENOMIC DNA]</scope>
    <source>
        <strain evidence="2 3">SA-120</strain>
    </source>
</reference>
<dbReference type="AlphaFoldDB" id="A0AA40JQ66"/>
<protein>
    <submittedName>
        <fullName evidence="2">Uncharacterized protein</fullName>
    </submittedName>
</protein>
<feature type="region of interest" description="Disordered" evidence="1">
    <location>
        <begin position="66"/>
        <end position="88"/>
    </location>
</feature>
<name>A0AA40JQ66_STAAU</name>
<feature type="non-terminal residue" evidence="2">
    <location>
        <position position="1"/>
    </location>
</feature>
<evidence type="ECO:0000313" key="2">
    <source>
        <dbReference type="EMBL" id="KIU01535.1"/>
    </source>
</evidence>
<accession>A0AA40JQ66</accession>
<dbReference type="Proteomes" id="UP000032274">
    <property type="component" value="Unassembled WGS sequence"/>
</dbReference>
<gene>
    <name evidence="2" type="ORF">QU38_01125</name>
</gene>
<sequence length="139" mass="14846">VAHRGDAPGPEQGHVAQHRIVEDHIGRQAGLLGDLAALGAQRLEQRIADGIGGARLAAAPPTLALGREHQRHRGAALQDRARLGPESQPAMIIGTQRVAQQQRAGDRLDQRRLLAVDDAEDGEALVPIRQAALARLTQQ</sequence>